<evidence type="ECO:0000256" key="1">
    <source>
        <dbReference type="SAM" id="Phobius"/>
    </source>
</evidence>
<dbReference type="PANTHER" id="PTHR43130">
    <property type="entry name" value="ARAC-FAMILY TRANSCRIPTIONAL REGULATOR"/>
    <property type="match status" value="1"/>
</dbReference>
<feature type="domain" description="DJ-1/PfpI" evidence="2">
    <location>
        <begin position="61"/>
        <end position="219"/>
    </location>
</feature>
<dbReference type="EMBL" id="JAROCG010000001">
    <property type="protein sequence ID" value="MDN4611885.1"/>
    <property type="molecule type" value="Genomic_DNA"/>
</dbReference>
<dbReference type="SUPFAM" id="SSF52317">
    <property type="entry name" value="Class I glutamine amidotransferase-like"/>
    <property type="match status" value="1"/>
</dbReference>
<name>A0ABT8K389_9MICC</name>
<sequence>MRALLRRLASITVAVALVAGTLVGTVLAGSEIVQRDNAAAIPVASSLALPVPAASSEGPVRVAVLLGRTGTEAADVLAPYDVLASSDSFSVYTVSQDRAPVQLVGAPPVLPTHTFADIDSGAVAPPDLVVVPAVEEPAGEEEAGTRAWIVRQADHGARILGVCSGSMLLAAAGLLDGHTATSHWSRLGSLRESNPDVQWVGGQRYVQDGQFTTTAGVSSGVPGALRMIHDFAGPEEAARVGALVGYPGWSVTRSTAIPEQAFAAADAQVGLNAVLPWFRPTVGVGLTDGIGEMDAVATFEAYMVSGAARTVAVAATASVTTRHGMVLLTTPVSTHGPAVDRLVLPGSAAPDPRLGAWASERSIRTEVIAPSEGRTAFDSALEELSAHAGRATVAATAKFIEYPIEQLDLDTEARGFRSTLLLGVAVLLALGAGALPSLLTHLTRRSRARSGLRTSP</sequence>
<dbReference type="PANTHER" id="PTHR43130:SF3">
    <property type="entry name" value="HTH-TYPE TRANSCRIPTIONAL REGULATOR RV1931C"/>
    <property type="match status" value="1"/>
</dbReference>
<keyword evidence="1" id="KW-0812">Transmembrane</keyword>
<keyword evidence="1" id="KW-0472">Membrane</keyword>
<dbReference type="RefSeq" id="WP_301228182.1">
    <property type="nucleotide sequence ID" value="NZ_JAROCG010000001.1"/>
</dbReference>
<accession>A0ABT8K389</accession>
<keyword evidence="4" id="KW-1185">Reference proteome</keyword>
<comment type="caution">
    <text evidence="3">The sequence shown here is derived from an EMBL/GenBank/DDBJ whole genome shotgun (WGS) entry which is preliminary data.</text>
</comment>
<dbReference type="Gene3D" id="3.40.50.880">
    <property type="match status" value="1"/>
</dbReference>
<feature type="transmembrane region" description="Helical" evidence="1">
    <location>
        <begin position="420"/>
        <end position="439"/>
    </location>
</feature>
<protein>
    <submittedName>
        <fullName evidence="3">DJ-1/PfpI family protein</fullName>
    </submittedName>
</protein>
<dbReference type="InterPro" id="IPR029062">
    <property type="entry name" value="Class_I_gatase-like"/>
</dbReference>
<organism evidence="3 4">
    <name type="scientific">Arthrobacter burdickii</name>
    <dbReference type="NCBI Taxonomy" id="3035920"/>
    <lineage>
        <taxon>Bacteria</taxon>
        <taxon>Bacillati</taxon>
        <taxon>Actinomycetota</taxon>
        <taxon>Actinomycetes</taxon>
        <taxon>Micrococcales</taxon>
        <taxon>Micrococcaceae</taxon>
        <taxon>Arthrobacter</taxon>
    </lineage>
</organism>
<dbReference type="Proteomes" id="UP001174209">
    <property type="component" value="Unassembled WGS sequence"/>
</dbReference>
<dbReference type="InterPro" id="IPR052158">
    <property type="entry name" value="INH-QAR"/>
</dbReference>
<evidence type="ECO:0000313" key="4">
    <source>
        <dbReference type="Proteomes" id="UP001174209"/>
    </source>
</evidence>
<evidence type="ECO:0000313" key="3">
    <source>
        <dbReference type="EMBL" id="MDN4611885.1"/>
    </source>
</evidence>
<keyword evidence="1" id="KW-1133">Transmembrane helix</keyword>
<dbReference type="InterPro" id="IPR002818">
    <property type="entry name" value="DJ-1/PfpI"/>
</dbReference>
<proteinExistence type="predicted"/>
<evidence type="ECO:0000259" key="2">
    <source>
        <dbReference type="Pfam" id="PF01965"/>
    </source>
</evidence>
<gene>
    <name evidence="3" type="ORF">P5G52_13530</name>
</gene>
<reference evidence="3" key="1">
    <citation type="submission" date="2023-06" db="EMBL/GenBank/DDBJ databases">
        <title>MT1 and MT2 Draft Genomes of Novel Species.</title>
        <authorList>
            <person name="Venkateswaran K."/>
        </authorList>
    </citation>
    <scope>NUCLEOTIDE SEQUENCE</scope>
    <source>
        <strain evidence="3">IIF3SC-B10</strain>
    </source>
</reference>
<dbReference type="Pfam" id="PF01965">
    <property type="entry name" value="DJ-1_PfpI"/>
    <property type="match status" value="1"/>
</dbReference>